<dbReference type="SUPFAM" id="SSF51445">
    <property type="entry name" value="(Trans)glycosidases"/>
    <property type="match status" value="1"/>
</dbReference>
<dbReference type="EMBL" id="PGXC01000042">
    <property type="protein sequence ID" value="PKK88564.1"/>
    <property type="molecule type" value="Genomic_DNA"/>
</dbReference>
<evidence type="ECO:0008006" key="3">
    <source>
        <dbReference type="Google" id="ProtNLM"/>
    </source>
</evidence>
<evidence type="ECO:0000313" key="1">
    <source>
        <dbReference type="EMBL" id="PKK88564.1"/>
    </source>
</evidence>
<dbReference type="Proteomes" id="UP000233256">
    <property type="component" value="Unassembled WGS sequence"/>
</dbReference>
<sequence>MTHALLLILICSQASGGSKWKNPSEKYLHAHEQFLGAGCPLQNDEMKHFVYFARDREAMYDHPFLKISRFTGAQIMYSWRQIEPSENHYDFSIILKDLDYLKSHGKKLFLQLQDATFDPQRLAVPDYLLTREYDDGAIYQRDDNGKPEGWVAKRWNPRVQRRFALLLEAMGRVLDGKIEGINLQETAIGLTQKYDPTFSPELYVAAVKTNMLALKRAFPESITMQYANFMPGEWLPWDDFGYLRSVYQYGEKIQVSLGAPDLMVRTKGQLNHALAMMHEGKYTVPLGIAVQDGNYIGKTATDQVLRKRDNLVPLLHAFARDFLRVKLMFWSYQEPYFHEDVMPCFETGKLR</sequence>
<accession>A0A2N1PJQ6</accession>
<protein>
    <recommendedName>
        <fullName evidence="3">Glycoside hydrolase</fullName>
    </recommendedName>
</protein>
<comment type="caution">
    <text evidence="1">The sequence shown here is derived from an EMBL/GenBank/DDBJ whole genome shotgun (WGS) entry which is preliminary data.</text>
</comment>
<gene>
    <name evidence="1" type="ORF">CVV64_18235</name>
</gene>
<dbReference type="Gene3D" id="3.20.20.80">
    <property type="entry name" value="Glycosidases"/>
    <property type="match status" value="1"/>
</dbReference>
<reference evidence="1 2" key="1">
    <citation type="journal article" date="2017" name="ISME J.">
        <title>Potential for microbial H2 and metal transformations associated with novel bacteria and archaea in deep terrestrial subsurface sediments.</title>
        <authorList>
            <person name="Hernsdorf A.W."/>
            <person name="Amano Y."/>
            <person name="Miyakawa K."/>
            <person name="Ise K."/>
            <person name="Suzuki Y."/>
            <person name="Anantharaman K."/>
            <person name="Probst A."/>
            <person name="Burstein D."/>
            <person name="Thomas B.C."/>
            <person name="Banfield J.F."/>
        </authorList>
    </citation>
    <scope>NUCLEOTIDE SEQUENCE [LARGE SCALE GENOMIC DNA]</scope>
    <source>
        <strain evidence="1">HGW-Wallbacteria-1</strain>
    </source>
</reference>
<dbReference type="InterPro" id="IPR017853">
    <property type="entry name" value="GH"/>
</dbReference>
<name>A0A2N1PJQ6_9BACT</name>
<organism evidence="1 2">
    <name type="scientific">Candidatus Wallbacteria bacterium HGW-Wallbacteria-1</name>
    <dbReference type="NCBI Taxonomy" id="2013854"/>
    <lineage>
        <taxon>Bacteria</taxon>
        <taxon>Candidatus Walliibacteriota</taxon>
    </lineage>
</organism>
<proteinExistence type="predicted"/>
<evidence type="ECO:0000313" key="2">
    <source>
        <dbReference type="Proteomes" id="UP000233256"/>
    </source>
</evidence>
<dbReference type="AlphaFoldDB" id="A0A2N1PJQ6"/>